<organism evidence="4 5">
    <name type="scientific">Mya arenaria</name>
    <name type="common">Soft-shell clam</name>
    <dbReference type="NCBI Taxonomy" id="6604"/>
    <lineage>
        <taxon>Eukaryota</taxon>
        <taxon>Metazoa</taxon>
        <taxon>Spiralia</taxon>
        <taxon>Lophotrochozoa</taxon>
        <taxon>Mollusca</taxon>
        <taxon>Bivalvia</taxon>
        <taxon>Autobranchia</taxon>
        <taxon>Heteroconchia</taxon>
        <taxon>Euheterodonta</taxon>
        <taxon>Imparidentia</taxon>
        <taxon>Neoheterodontei</taxon>
        <taxon>Myida</taxon>
        <taxon>Myoidea</taxon>
        <taxon>Myidae</taxon>
        <taxon>Mya</taxon>
    </lineage>
</organism>
<keyword evidence="5" id="KW-1185">Reference proteome</keyword>
<evidence type="ECO:0000259" key="3">
    <source>
        <dbReference type="PROSITE" id="PS50097"/>
    </source>
</evidence>
<feature type="region of interest" description="Disordered" evidence="2">
    <location>
        <begin position="1"/>
        <end position="40"/>
    </location>
</feature>
<dbReference type="SMART" id="SM00225">
    <property type="entry name" value="BTB"/>
    <property type="match status" value="1"/>
</dbReference>
<feature type="domain" description="BTB" evidence="3">
    <location>
        <begin position="73"/>
        <end position="143"/>
    </location>
</feature>
<name>A0ABY7DMH4_MYAAR</name>
<dbReference type="PANTHER" id="PTHR23231:SF17">
    <property type="entry name" value="BTB DOMAIN-CONTAINING PROTEIN"/>
    <property type="match status" value="1"/>
</dbReference>
<accession>A0ABY7DMH4</accession>
<dbReference type="InterPro" id="IPR000210">
    <property type="entry name" value="BTB/POZ_dom"/>
</dbReference>
<dbReference type="SUPFAM" id="SSF54695">
    <property type="entry name" value="POZ domain"/>
    <property type="match status" value="1"/>
</dbReference>
<dbReference type="InterPro" id="IPR011333">
    <property type="entry name" value="SKP1/BTB/POZ_sf"/>
</dbReference>
<reference evidence="4" key="1">
    <citation type="submission" date="2022-11" db="EMBL/GenBank/DDBJ databases">
        <title>Centuries of genome instability and evolution in soft-shell clam transmissible cancer (bioRxiv).</title>
        <authorList>
            <person name="Hart S.F.M."/>
            <person name="Yonemitsu M.A."/>
            <person name="Giersch R.M."/>
            <person name="Beal B.F."/>
            <person name="Arriagada G."/>
            <person name="Davis B.W."/>
            <person name="Ostrander E.A."/>
            <person name="Goff S.P."/>
            <person name="Metzger M.J."/>
        </authorList>
    </citation>
    <scope>NUCLEOTIDE SEQUENCE</scope>
    <source>
        <strain evidence="4">MELC-2E11</strain>
        <tissue evidence="4">Siphon/mantle</tissue>
    </source>
</reference>
<keyword evidence="1" id="KW-0217">Developmental protein</keyword>
<dbReference type="EMBL" id="CP111013">
    <property type="protein sequence ID" value="WAQ96200.1"/>
    <property type="molecule type" value="Genomic_DNA"/>
</dbReference>
<gene>
    <name evidence="4" type="ORF">MAR_028890</name>
</gene>
<evidence type="ECO:0000313" key="4">
    <source>
        <dbReference type="EMBL" id="WAQ96200.1"/>
    </source>
</evidence>
<evidence type="ECO:0000256" key="1">
    <source>
        <dbReference type="ARBA" id="ARBA00022473"/>
    </source>
</evidence>
<proteinExistence type="predicted"/>
<dbReference type="PANTHER" id="PTHR23231">
    <property type="entry name" value="GERM CELL-LESS PROTEIN"/>
    <property type="match status" value="1"/>
</dbReference>
<dbReference type="Gene3D" id="3.30.710.10">
    <property type="entry name" value="Potassium Channel Kv1.1, Chain A"/>
    <property type="match status" value="1"/>
</dbReference>
<evidence type="ECO:0000313" key="5">
    <source>
        <dbReference type="Proteomes" id="UP001164746"/>
    </source>
</evidence>
<dbReference type="Proteomes" id="UP001164746">
    <property type="component" value="Chromosome 2"/>
</dbReference>
<dbReference type="InterPro" id="IPR043380">
    <property type="entry name" value="Gcl-like"/>
</dbReference>
<dbReference type="PROSITE" id="PS50097">
    <property type="entry name" value="BTB"/>
    <property type="match status" value="1"/>
</dbReference>
<dbReference type="Pfam" id="PF00651">
    <property type="entry name" value="BTB"/>
    <property type="match status" value="1"/>
</dbReference>
<protein>
    <submittedName>
        <fullName evidence="4">GMCL1-like protein</fullName>
    </submittedName>
</protein>
<evidence type="ECO:0000256" key="2">
    <source>
        <dbReference type="SAM" id="MobiDB-lite"/>
    </source>
</evidence>
<sequence length="442" mass="50631">MTELSEMMGNSIRFLKSTQNEDDAPKTNKKRKHEDGPGCSEEMLEVLNTPKRKRIKSTSKYIYQTLFLDGENSDVTLKVCGKAWKLHKLYLKQSPYFSSMFGGLWKESSMDCVEIDVVDSNITEESLKIAFGSLYKDDIFIKPIQLTSVIATATLLQLASSQYGMEESRLCCLDWLTRNVLVAPNVLFIRDVSPDLMVEIVGCPHLYVIQVEIDLYTLLKKWIFLIQNPTWDGENKDLLKVTDAFFKDSVKEMDGKCYLEADVGWSYVPVFTKIRWNHVVNDLTSVRMIENDKIVPIGWLDPMFLYSWWRVLTVEQGHDKGPVEHLDDAVFNERCTRFGRILHKSGEYCWRWIGYSYGVDLLLSVSNGRLVTVKRNTHTQTCPQAEKSKKTSGIKHISLGKDEEEIALVLDSDQQYPLAVSMNVVFLTPGQDPLPTLKLPNR</sequence>